<protein>
    <submittedName>
        <fullName evidence="1">Uncharacterized protein</fullName>
    </submittedName>
</protein>
<sequence length="48" mass="5018">MLPAIHPGSGISAVQAWAVATQVSSGIGAECRGVVATREYVHTPRDRN</sequence>
<proteinExistence type="predicted"/>
<evidence type="ECO:0000313" key="1">
    <source>
        <dbReference type="EMBL" id="OOK74486.1"/>
    </source>
</evidence>
<comment type="caution">
    <text evidence="1">The sequence shown here is derived from an EMBL/GenBank/DDBJ whole genome shotgun (WGS) entry which is preliminary data.</text>
</comment>
<gene>
    <name evidence="1" type="ORF">BZL29_4560</name>
</gene>
<organism evidence="1 2">
    <name type="scientific">Mycobacterium kansasii</name>
    <dbReference type="NCBI Taxonomy" id="1768"/>
    <lineage>
        <taxon>Bacteria</taxon>
        <taxon>Bacillati</taxon>
        <taxon>Actinomycetota</taxon>
        <taxon>Actinomycetes</taxon>
        <taxon>Mycobacteriales</taxon>
        <taxon>Mycobacteriaceae</taxon>
        <taxon>Mycobacterium</taxon>
    </lineage>
</organism>
<dbReference type="Proteomes" id="UP000188532">
    <property type="component" value="Unassembled WGS sequence"/>
</dbReference>
<accession>A0A1V3X6Q1</accession>
<evidence type="ECO:0000313" key="2">
    <source>
        <dbReference type="Proteomes" id="UP000188532"/>
    </source>
</evidence>
<name>A0A1V3X6Q1_MYCKA</name>
<dbReference type="EMBL" id="MVBN01000004">
    <property type="protein sequence ID" value="OOK74486.1"/>
    <property type="molecule type" value="Genomic_DNA"/>
</dbReference>
<dbReference type="AlphaFoldDB" id="A0A1V3X6Q1"/>
<reference evidence="1 2" key="1">
    <citation type="submission" date="2017-02" db="EMBL/GenBank/DDBJ databases">
        <title>Complete genome sequences of Mycobacterium kansasii strains isolated from rhesus macaques.</title>
        <authorList>
            <person name="Panda A."/>
            <person name="Nagaraj S."/>
            <person name="Zhao X."/>
            <person name="Tettelin H."/>
            <person name="Detolla L.J."/>
        </authorList>
    </citation>
    <scope>NUCLEOTIDE SEQUENCE [LARGE SCALE GENOMIC DNA]</scope>
    <source>
        <strain evidence="1 2">11-3469</strain>
    </source>
</reference>